<gene>
    <name evidence="15" type="ORF">BN848_0072670</name>
</gene>
<dbReference type="PANTHER" id="PTHR47968">
    <property type="entry name" value="CENTROMERE PROTEIN E"/>
    <property type="match status" value="1"/>
</dbReference>
<dbReference type="SUPFAM" id="SSF52540">
    <property type="entry name" value="P-loop containing nucleoside triphosphate hydrolases"/>
    <property type="match status" value="1"/>
</dbReference>
<keyword evidence="3 10" id="KW-0547">Nucleotide-binding</keyword>
<evidence type="ECO:0000259" key="12">
    <source>
        <dbReference type="PROSITE" id="PS50067"/>
    </source>
</evidence>
<dbReference type="InterPro" id="IPR036236">
    <property type="entry name" value="Znf_C2H2_sf"/>
</dbReference>
<evidence type="ECO:0000256" key="5">
    <source>
        <dbReference type="ARBA" id="ARBA00022833"/>
    </source>
</evidence>
<dbReference type="CDD" id="cd01370">
    <property type="entry name" value="KISc_KIP3_like"/>
    <property type="match status" value="1"/>
</dbReference>
<evidence type="ECO:0000256" key="7">
    <source>
        <dbReference type="ARBA" id="ARBA00023054"/>
    </source>
</evidence>
<feature type="region of interest" description="Disordered" evidence="11">
    <location>
        <begin position="1231"/>
        <end position="1251"/>
    </location>
</feature>
<dbReference type="GO" id="GO:0003677">
    <property type="term" value="F:DNA binding"/>
    <property type="evidence" value="ECO:0007669"/>
    <property type="project" value="InterPro"/>
</dbReference>
<keyword evidence="4 9" id="KW-0863">Zinc-finger</keyword>
<name>A0A096PCY0_FUSPS</name>
<sequence length="1276" mass="140509">MGKKRRGHPDIEEVLHRPWCYYCERDFEDLKLLISHQKAKHFKCDRCGRRLNTAGGLSVHMNQVHKENLTQVENALPNRQGLEVEIFGMEGIPQEMLDQHRNRILQNFQQAQKDRQIATGNPLPGQGHQQKKIKTETPDDLKKRLAEFRQKKKEIAANGGVDPDAAPEAVEPQAAFNAPPTYASQNPYEQQPFPQAPAAVPPYTFAANNLPAPHPQSAPLILLLSRFCLLCNAFLTDTAARHKRARGGDLKFLVATTPHNDSSSSIHNPRSFAINNDGTIFLGDGSLAAAPTPKLHQRGIRNVIKVVDDRCLVFDPPEDNPVQKFGRSLVPSSKKVKDQVFAFDRVFDDNTTQSEVYEGTTRTLLDSVLDGYNATVFAYGATGCGKTHTITGTAQHPGIIFMTMQELFEKIDERSQDKVTELSLSYLEIYNETIRDLLVPGGGGKAGLTLREDSNAAVSVSGLTSHHPRDVQEVMDMIVQGNEYRTVSPTEANATSSRSHAVLQINVAQKDRSAGTNEPHTMATLSIIDLAGSERASVTKNRGERLVEGANINKSLLALGSCINALCDRRQKQHVPYRNSKLTRLLKFSLGGNCKTVMIVCVSPSSAHFDETQNTLRYANRAKNIQTKVTRNVFNVNRHVKDFLVKIDEQMALINELKAQQKNAEGMFFAKFRKQGEKRDALAREGVQRLRTAYEHSATERQERINNMKRLKGFERRIGMLSGWIAAFDTVCDQRGDEDSMPQNLIAIRKTAQGILVELENSRHHIHQKLEKSDWERAIDTALSHALQQLHVADGADTGETDQLTREAELLKANFNREAYREVLEQDKAGDAAMIQMLLTAQFDILASLHDTLEMGEEEAVAHAKESINRLLQTGFTAAGQVVKPDGSMPTVEVFSPRKRGTPKRKKAIAMHIKPVSAPVFMPENTPLSPTKGSPRRRKVMGASKKSISFTPVKMLKKKGGVRWRDDETEEGTLVDFSQTPQKFNSSPAMPSPEKDIVAPPMPSYLEPEESKIDESKVDDESSPRLEVPEMSSFGGAKPSRFQAGFLAKGARPSLAGGSPQAPSLSLRLGSVSPDVQRTPPLRSLDVTKSGNFSPSPSGLGIPRPIRHFNRVHDENNPPGSGSDSETSTIDARKLQTALRTAMKEKARRASILAGTGASSSKRVSSMGMLPERSAPRPSLSGPLASTTNGISRLRRGSAERRRSPPMACFSNDFTIDRALTQGQARRMNMSSTRASEVNGGSPQGSMTSGPARRITIGTGSGAAHRRQVSAGGTWR</sequence>
<accession>A0A096PCY0</accession>
<organism evidence="15">
    <name type="scientific">Fusarium pseudograminearum CS3487</name>
    <dbReference type="NCBI Taxonomy" id="1318458"/>
    <lineage>
        <taxon>Eukaryota</taxon>
        <taxon>Fungi</taxon>
        <taxon>Dikarya</taxon>
        <taxon>Ascomycota</taxon>
        <taxon>Pezizomycotina</taxon>
        <taxon>Sordariomycetes</taxon>
        <taxon>Hypocreomycetidae</taxon>
        <taxon>Hypocreales</taxon>
        <taxon>Nectriaceae</taxon>
        <taxon>Fusarium</taxon>
    </lineage>
</organism>
<dbReference type="InterPro" id="IPR027640">
    <property type="entry name" value="Kinesin-like_fam"/>
</dbReference>
<dbReference type="GO" id="GO:0008017">
    <property type="term" value="F:microtubule binding"/>
    <property type="evidence" value="ECO:0007669"/>
    <property type="project" value="InterPro"/>
</dbReference>
<feature type="domain" description="BED-type" evidence="14">
    <location>
        <begin position="13"/>
        <end position="72"/>
    </location>
</feature>
<keyword evidence="5" id="KW-0862">Zinc</keyword>
<dbReference type="PRINTS" id="PR00380">
    <property type="entry name" value="KINESINHEAVY"/>
</dbReference>
<dbReference type="PROSITE" id="PS50157">
    <property type="entry name" value="ZINC_FINGER_C2H2_2"/>
    <property type="match status" value="1"/>
</dbReference>
<evidence type="ECO:0000313" key="15">
    <source>
        <dbReference type="EMBL" id="CEG02879.1"/>
    </source>
</evidence>
<dbReference type="SMART" id="SM00355">
    <property type="entry name" value="ZnF_C2H2"/>
    <property type="match status" value="2"/>
</dbReference>
<evidence type="ECO:0000256" key="2">
    <source>
        <dbReference type="ARBA" id="ARBA00022723"/>
    </source>
</evidence>
<dbReference type="Pfam" id="PF00225">
    <property type="entry name" value="Kinesin"/>
    <property type="match status" value="1"/>
</dbReference>
<dbReference type="GO" id="GO:0003777">
    <property type="term" value="F:microtubule motor activity"/>
    <property type="evidence" value="ECO:0007669"/>
    <property type="project" value="InterPro"/>
</dbReference>
<evidence type="ECO:0000259" key="14">
    <source>
        <dbReference type="PROSITE" id="PS50808"/>
    </source>
</evidence>
<dbReference type="PROSITE" id="PS00411">
    <property type="entry name" value="KINESIN_MOTOR_1"/>
    <property type="match status" value="1"/>
</dbReference>
<dbReference type="FunFam" id="3.30.160.60:FF:000354">
    <property type="entry name" value="C2H2 finger domain-containing protein"/>
    <property type="match status" value="1"/>
</dbReference>
<reference evidence="15" key="1">
    <citation type="submission" date="2013-05" db="EMBL/GenBank/DDBJ databases">
        <title>Draft genome sequences of six wheat associated Fusarium spp. isolates.</title>
        <authorList>
            <person name="Moolhuijzen P.M."/>
            <person name="Manners J.M."/>
            <person name="Wilcox S."/>
            <person name="Bellgard M.I."/>
            <person name="Gardiner D.M."/>
        </authorList>
    </citation>
    <scope>NUCLEOTIDE SEQUENCE</scope>
    <source>
        <strain evidence="15">CS3487</strain>
        <strain evidence="15">CS3487</strain>
    </source>
</reference>
<comment type="similarity">
    <text evidence="10">Belongs to the TRAFAC class myosin-kinesin ATPase superfamily. Kinesin family.</text>
</comment>
<dbReference type="GO" id="GO:0007018">
    <property type="term" value="P:microtubule-based movement"/>
    <property type="evidence" value="ECO:0007669"/>
    <property type="project" value="InterPro"/>
</dbReference>
<feature type="compositionally biased region" description="Polar residues" evidence="11">
    <location>
        <begin position="1087"/>
        <end position="1097"/>
    </location>
</feature>
<evidence type="ECO:0000259" key="13">
    <source>
        <dbReference type="PROSITE" id="PS50157"/>
    </source>
</evidence>
<dbReference type="FunFam" id="3.40.850.10:FF:000053">
    <property type="entry name" value="Kinesin family"/>
    <property type="match status" value="1"/>
</dbReference>
<dbReference type="GO" id="GO:0005524">
    <property type="term" value="F:ATP binding"/>
    <property type="evidence" value="ECO:0007669"/>
    <property type="project" value="UniProtKB-UniRule"/>
</dbReference>
<dbReference type="InterPro" id="IPR001752">
    <property type="entry name" value="Kinesin_motor_dom"/>
</dbReference>
<feature type="domain" description="C2H2-type" evidence="13">
    <location>
        <begin position="42"/>
        <end position="70"/>
    </location>
</feature>
<dbReference type="Gene3D" id="3.30.160.60">
    <property type="entry name" value="Classic Zinc Finger"/>
    <property type="match status" value="1"/>
</dbReference>
<evidence type="ECO:0000256" key="6">
    <source>
        <dbReference type="ARBA" id="ARBA00022840"/>
    </source>
</evidence>
<dbReference type="PROSITE" id="PS50067">
    <property type="entry name" value="KINESIN_MOTOR_2"/>
    <property type="match status" value="1"/>
</dbReference>
<evidence type="ECO:0000256" key="4">
    <source>
        <dbReference type="ARBA" id="ARBA00022771"/>
    </source>
</evidence>
<proteinExistence type="inferred from homology"/>
<keyword evidence="1" id="KW-0493">Microtubule</keyword>
<protein>
    <submittedName>
        <fullName evidence="15">WGS project CBME000000000 data, contig CS3487_c001128</fullName>
    </submittedName>
</protein>
<dbReference type="SUPFAM" id="SSF57667">
    <property type="entry name" value="beta-beta-alpha zinc fingers"/>
    <property type="match status" value="1"/>
</dbReference>
<keyword evidence="2" id="KW-0479">Metal-binding</keyword>
<evidence type="ECO:0000256" key="1">
    <source>
        <dbReference type="ARBA" id="ARBA00022701"/>
    </source>
</evidence>
<dbReference type="GO" id="GO:0008270">
    <property type="term" value="F:zinc ion binding"/>
    <property type="evidence" value="ECO:0007669"/>
    <property type="project" value="UniProtKB-KW"/>
</dbReference>
<dbReference type="InterPro" id="IPR036961">
    <property type="entry name" value="Kinesin_motor_dom_sf"/>
</dbReference>
<feature type="region of interest" description="Disordered" evidence="11">
    <location>
        <begin position="118"/>
        <end position="140"/>
    </location>
</feature>
<feature type="region of interest" description="Disordered" evidence="11">
    <location>
        <begin position="1052"/>
        <end position="1210"/>
    </location>
</feature>
<dbReference type="PROSITE" id="PS00028">
    <property type="entry name" value="ZINC_FINGER_C2H2_1"/>
    <property type="match status" value="1"/>
</dbReference>
<dbReference type="GO" id="GO:0005874">
    <property type="term" value="C:microtubule"/>
    <property type="evidence" value="ECO:0007669"/>
    <property type="project" value="UniProtKB-KW"/>
</dbReference>
<feature type="binding site" evidence="10">
    <location>
        <begin position="380"/>
        <end position="387"/>
    </location>
    <ligand>
        <name>ATP</name>
        <dbReference type="ChEBI" id="CHEBI:30616"/>
    </ligand>
</feature>
<dbReference type="InterPro" id="IPR003656">
    <property type="entry name" value="Znf_BED"/>
</dbReference>
<dbReference type="InterPro" id="IPR019821">
    <property type="entry name" value="Kinesin_motor_CS"/>
</dbReference>
<evidence type="ECO:0000256" key="8">
    <source>
        <dbReference type="ARBA" id="ARBA00023175"/>
    </source>
</evidence>
<dbReference type="InterPro" id="IPR013087">
    <property type="entry name" value="Znf_C2H2_type"/>
</dbReference>
<feature type="region of interest" description="Disordered" evidence="11">
    <location>
        <begin position="1257"/>
        <end position="1276"/>
    </location>
</feature>
<evidence type="ECO:0000256" key="11">
    <source>
        <dbReference type="SAM" id="MobiDB-lite"/>
    </source>
</evidence>
<feature type="region of interest" description="Disordered" evidence="11">
    <location>
        <begin position="1004"/>
        <end position="1038"/>
    </location>
</feature>
<feature type="compositionally biased region" description="Polar residues" evidence="11">
    <location>
        <begin position="1118"/>
        <end position="1130"/>
    </location>
</feature>
<comment type="caution">
    <text evidence="15">The sequence shown here is derived from an EMBL/GenBank/DDBJ whole genome shotgun (WGS) entry which is preliminary data.</text>
</comment>
<dbReference type="PANTHER" id="PTHR47968:SF13">
    <property type="entry name" value="KINESIN-LIKE PROTEIN KIF19 ISOFORM X1"/>
    <property type="match status" value="1"/>
</dbReference>
<dbReference type="AlphaFoldDB" id="A0A096PCY0"/>
<keyword evidence="7" id="KW-0175">Coiled coil</keyword>
<dbReference type="Gene3D" id="3.40.850.10">
    <property type="entry name" value="Kinesin motor domain"/>
    <property type="match status" value="1"/>
</dbReference>
<feature type="region of interest" description="Disordered" evidence="11">
    <location>
        <begin position="920"/>
        <end position="943"/>
    </location>
</feature>
<dbReference type="PROSITE" id="PS50808">
    <property type="entry name" value="ZF_BED"/>
    <property type="match status" value="1"/>
</dbReference>
<feature type="compositionally biased region" description="Polar residues" evidence="11">
    <location>
        <begin position="1231"/>
        <end position="1249"/>
    </location>
</feature>
<feature type="domain" description="Kinesin motor" evidence="12">
    <location>
        <begin position="299"/>
        <end position="625"/>
    </location>
</feature>
<evidence type="ECO:0000256" key="3">
    <source>
        <dbReference type="ARBA" id="ARBA00022741"/>
    </source>
</evidence>
<feature type="compositionally biased region" description="Basic and acidic residues" evidence="11">
    <location>
        <begin position="1009"/>
        <end position="1028"/>
    </location>
</feature>
<keyword evidence="6 10" id="KW-0067">ATP-binding</keyword>
<dbReference type="EMBL" id="CBME010001123">
    <property type="protein sequence ID" value="CEG02879.1"/>
    <property type="molecule type" value="Genomic_DNA"/>
</dbReference>
<keyword evidence="8 10" id="KW-0505">Motor protein</keyword>
<evidence type="ECO:0000256" key="9">
    <source>
        <dbReference type="PROSITE-ProRule" id="PRU00042"/>
    </source>
</evidence>
<evidence type="ECO:0000256" key="10">
    <source>
        <dbReference type="PROSITE-ProRule" id="PRU00283"/>
    </source>
</evidence>
<dbReference type="CDD" id="cd20908">
    <property type="entry name" value="SUF4-like"/>
    <property type="match status" value="1"/>
</dbReference>
<dbReference type="SMART" id="SM00129">
    <property type="entry name" value="KISc"/>
    <property type="match status" value="1"/>
</dbReference>
<dbReference type="InterPro" id="IPR027417">
    <property type="entry name" value="P-loop_NTPase"/>
</dbReference>